<evidence type="ECO:0000313" key="3">
    <source>
        <dbReference type="WBParaSite" id="Hba_13608"/>
    </source>
</evidence>
<accession>A0A1I7X7Z7</accession>
<evidence type="ECO:0000256" key="1">
    <source>
        <dbReference type="SAM" id="Phobius"/>
    </source>
</evidence>
<protein>
    <submittedName>
        <fullName evidence="3">Exostosin domain-containing protein</fullName>
    </submittedName>
</protein>
<keyword evidence="1" id="KW-1133">Transmembrane helix</keyword>
<dbReference type="WBParaSite" id="Hba_13608">
    <property type="protein sequence ID" value="Hba_13608"/>
    <property type="gene ID" value="Hba_13608"/>
</dbReference>
<feature type="transmembrane region" description="Helical" evidence="1">
    <location>
        <begin position="7"/>
        <end position="26"/>
    </location>
</feature>
<proteinExistence type="predicted"/>
<organism evidence="2 3">
    <name type="scientific">Heterorhabditis bacteriophora</name>
    <name type="common">Entomopathogenic nematode worm</name>
    <dbReference type="NCBI Taxonomy" id="37862"/>
    <lineage>
        <taxon>Eukaryota</taxon>
        <taxon>Metazoa</taxon>
        <taxon>Ecdysozoa</taxon>
        <taxon>Nematoda</taxon>
        <taxon>Chromadorea</taxon>
        <taxon>Rhabditida</taxon>
        <taxon>Rhabditina</taxon>
        <taxon>Rhabditomorpha</taxon>
        <taxon>Strongyloidea</taxon>
        <taxon>Heterorhabditidae</taxon>
        <taxon>Heterorhabditis</taxon>
    </lineage>
</organism>
<sequence>MKLLRKVVILLILITLGSYYMFTLLYDELQSPPTQDATPVPVDENELINRYIYGVNYCLIVNTDRMTSLQPLKAFEEKQSQYENGTTSPNVSFINAGVWLYWRKLPALVDQCSVNPQMSLRTYPTNMQFNIFYVQNMKKNQEQVTCNIVSVHNERYAESEQLLRNENEDCNFFAISKSYTTKKIGRVSQLSLNIIPDGRSKEQEGSPPSIFLSDFLNKIGGIIDLIIIGPTEHSNEFAQLFLKGPNTLNNITVCQVNLLYREPSIRNVSQFNDVYSRSVLQESLLPNVYV</sequence>
<keyword evidence="1" id="KW-0472">Membrane</keyword>
<dbReference type="AlphaFoldDB" id="A0A1I7X7Z7"/>
<name>A0A1I7X7Z7_HETBA</name>
<keyword evidence="1" id="KW-0812">Transmembrane</keyword>
<evidence type="ECO:0000313" key="2">
    <source>
        <dbReference type="Proteomes" id="UP000095283"/>
    </source>
</evidence>
<reference evidence="3" key="1">
    <citation type="submission" date="2016-11" db="UniProtKB">
        <authorList>
            <consortium name="WormBaseParasite"/>
        </authorList>
    </citation>
    <scope>IDENTIFICATION</scope>
</reference>
<keyword evidence="2" id="KW-1185">Reference proteome</keyword>
<dbReference type="Proteomes" id="UP000095283">
    <property type="component" value="Unplaced"/>
</dbReference>